<dbReference type="Gene3D" id="2.40.10.500">
    <property type="match status" value="1"/>
</dbReference>
<dbReference type="InterPro" id="IPR001258">
    <property type="entry name" value="NHL_repeat"/>
</dbReference>
<comment type="caution">
    <text evidence="2">The sequence shown here is derived from an EMBL/GenBank/DDBJ whole genome shotgun (WGS) entry which is preliminary data.</text>
</comment>
<dbReference type="InterPro" id="IPR011042">
    <property type="entry name" value="6-blade_b-propeller_TolB-like"/>
</dbReference>
<keyword evidence="1" id="KW-0677">Repeat</keyword>
<evidence type="ECO:0000256" key="1">
    <source>
        <dbReference type="ARBA" id="ARBA00022737"/>
    </source>
</evidence>
<dbReference type="Pfam" id="PF01436">
    <property type="entry name" value="NHL"/>
    <property type="match status" value="1"/>
</dbReference>
<dbReference type="SUPFAM" id="SSF101898">
    <property type="entry name" value="NHL repeat"/>
    <property type="match status" value="1"/>
</dbReference>
<name>A0A814FEH5_9BILA</name>
<dbReference type="Proteomes" id="UP000663870">
    <property type="component" value="Unassembled WGS sequence"/>
</dbReference>
<dbReference type="AlphaFoldDB" id="A0A814FEH5"/>
<proteinExistence type="predicted"/>
<evidence type="ECO:0000313" key="2">
    <source>
        <dbReference type="EMBL" id="CAF0981893.1"/>
    </source>
</evidence>
<evidence type="ECO:0000313" key="3">
    <source>
        <dbReference type="Proteomes" id="UP000663870"/>
    </source>
</evidence>
<gene>
    <name evidence="2" type="ORF">JXQ802_LOCUS13222</name>
</gene>
<accession>A0A814FEH5</accession>
<dbReference type="Gene3D" id="2.120.10.30">
    <property type="entry name" value="TolB, C-terminal domain"/>
    <property type="match status" value="1"/>
</dbReference>
<sequence>MNENGSIYVADNENDEVVQYDIGDNEGTIVAGGNGKSDDLNQLNCPYSVFVDQDYSVHVSDEKNHRLYYLQEIIVDQLGTHYVADCLNGRVMRWFKGATQGDIIAGGIGDGEEANKLSLVNGLVFDSQGNLYVVDTGNACVQKFDIT</sequence>
<keyword evidence="3" id="KW-1185">Reference proteome</keyword>
<reference evidence="2" key="1">
    <citation type="submission" date="2021-02" db="EMBL/GenBank/DDBJ databases">
        <authorList>
            <person name="Nowell W R."/>
        </authorList>
    </citation>
    <scope>NUCLEOTIDE SEQUENCE</scope>
</reference>
<organism evidence="2 3">
    <name type="scientific">Rotaria sordida</name>
    <dbReference type="NCBI Taxonomy" id="392033"/>
    <lineage>
        <taxon>Eukaryota</taxon>
        <taxon>Metazoa</taxon>
        <taxon>Spiralia</taxon>
        <taxon>Gnathifera</taxon>
        <taxon>Rotifera</taxon>
        <taxon>Eurotatoria</taxon>
        <taxon>Bdelloidea</taxon>
        <taxon>Philodinida</taxon>
        <taxon>Philodinidae</taxon>
        <taxon>Rotaria</taxon>
    </lineage>
</organism>
<protein>
    <submittedName>
        <fullName evidence="2">Uncharacterized protein</fullName>
    </submittedName>
</protein>
<dbReference type="EMBL" id="CAJNOL010000281">
    <property type="protein sequence ID" value="CAF0981893.1"/>
    <property type="molecule type" value="Genomic_DNA"/>
</dbReference>